<dbReference type="Pfam" id="PF00797">
    <property type="entry name" value="Acetyltransf_2"/>
    <property type="match status" value="2"/>
</dbReference>
<dbReference type="SUPFAM" id="SSF54001">
    <property type="entry name" value="Cysteine proteinases"/>
    <property type="match status" value="1"/>
</dbReference>
<keyword evidence="2" id="KW-0012">Acyltransferase</keyword>
<dbReference type="Gene3D" id="3.30.2140.20">
    <property type="match status" value="1"/>
</dbReference>
<organism evidence="4 5">
    <name type="scientific">Chrysophaeum taylorii</name>
    <dbReference type="NCBI Taxonomy" id="2483200"/>
    <lineage>
        <taxon>Eukaryota</taxon>
        <taxon>Sar</taxon>
        <taxon>Stramenopiles</taxon>
        <taxon>Ochrophyta</taxon>
        <taxon>Pelagophyceae</taxon>
        <taxon>Pelagomonadales</taxon>
        <taxon>Pelagomonadaceae</taxon>
        <taxon>Chrysophaeum</taxon>
    </lineage>
</organism>
<protein>
    <recommendedName>
        <fullName evidence="6">Arylamine N-acetyltransferase</fullName>
    </recommendedName>
</protein>
<dbReference type="PANTHER" id="PTHR11786:SF0">
    <property type="entry name" value="ARYLAMINE N-ACETYLTRANSFERASE 4-RELATED"/>
    <property type="match status" value="1"/>
</dbReference>
<dbReference type="PANTHER" id="PTHR11786">
    <property type="entry name" value="N-HYDROXYARYLAMINE O-ACETYLTRANSFERASE"/>
    <property type="match status" value="1"/>
</dbReference>
<comment type="similarity">
    <text evidence="1 2">Belongs to the arylamine N-acetyltransferase family.</text>
</comment>
<name>A0AAD7XU83_9STRA</name>
<dbReference type="PRINTS" id="PR01543">
    <property type="entry name" value="ANATRNSFRASE"/>
</dbReference>
<dbReference type="Proteomes" id="UP001230188">
    <property type="component" value="Unassembled WGS sequence"/>
</dbReference>
<dbReference type="GO" id="GO:0016407">
    <property type="term" value="F:acetyltransferase activity"/>
    <property type="evidence" value="ECO:0007669"/>
    <property type="project" value="InterPro"/>
</dbReference>
<evidence type="ECO:0000313" key="5">
    <source>
        <dbReference type="Proteomes" id="UP001230188"/>
    </source>
</evidence>
<proteinExistence type="inferred from homology"/>
<feature type="region of interest" description="Disordered" evidence="3">
    <location>
        <begin position="111"/>
        <end position="137"/>
    </location>
</feature>
<keyword evidence="2" id="KW-0808">Transferase</keyword>
<dbReference type="EMBL" id="JAQMWT010000028">
    <property type="protein sequence ID" value="KAJ8613527.1"/>
    <property type="molecule type" value="Genomic_DNA"/>
</dbReference>
<keyword evidence="5" id="KW-1185">Reference proteome</keyword>
<evidence type="ECO:0000256" key="1">
    <source>
        <dbReference type="ARBA" id="ARBA00006547"/>
    </source>
</evidence>
<dbReference type="AlphaFoldDB" id="A0AAD7XU83"/>
<reference evidence="4" key="1">
    <citation type="submission" date="2023-01" db="EMBL/GenBank/DDBJ databases">
        <title>Metagenome sequencing of chrysophaentin producing Chrysophaeum taylorii.</title>
        <authorList>
            <person name="Davison J."/>
            <person name="Bewley C."/>
        </authorList>
    </citation>
    <scope>NUCLEOTIDE SEQUENCE</scope>
    <source>
        <strain evidence="4">NIES-1699</strain>
    </source>
</reference>
<dbReference type="InterPro" id="IPR038765">
    <property type="entry name" value="Papain-like_cys_pep_sf"/>
</dbReference>
<dbReference type="InterPro" id="IPR001447">
    <property type="entry name" value="Arylamine_N-AcTrfase"/>
</dbReference>
<evidence type="ECO:0000256" key="2">
    <source>
        <dbReference type="RuleBase" id="RU003452"/>
    </source>
</evidence>
<accession>A0AAD7XU83</accession>
<comment type="caution">
    <text evidence="4">The sequence shown here is derived from an EMBL/GenBank/DDBJ whole genome shotgun (WGS) entry which is preliminary data.</text>
</comment>
<evidence type="ECO:0000256" key="3">
    <source>
        <dbReference type="SAM" id="MobiDB-lite"/>
    </source>
</evidence>
<gene>
    <name evidence="4" type="ORF">CTAYLR_002139</name>
</gene>
<evidence type="ECO:0008006" key="6">
    <source>
        <dbReference type="Google" id="ProtNLM"/>
    </source>
</evidence>
<dbReference type="InterPro" id="IPR053710">
    <property type="entry name" value="Arylamine_NAT_domain_sf"/>
</dbReference>
<sequence>MWRIVDGVELSREKYLDRLGLRLDDLDFETNKAQSLNELIAAHLDAVPFENIDTYGGGRWISLDVGDAYEKIVCRRRGGFCYEVNILFCWLLRRLGYDARLVMARVYRGTDSSLDSSPAPKDDIRSPQNDLWDGENPPTHAAIVVENEYLCDVGFGEPPRVALELGAQEQRDGQHAYRFVCTGRLWALERRSRGATGLGGIRSAPGTWEPRLLFDLDDSRPPAHFEAGLYRVQTNADLIFKQYLFCVRQARDAKFVLQGTTLRVTPFYDDDDDDDDELQTADELRSRRTESTFETPGDLIAALGRTFGTDIDAADPDEARCIRLAVDRAFENNK</sequence>
<evidence type="ECO:0000313" key="4">
    <source>
        <dbReference type="EMBL" id="KAJ8613527.1"/>
    </source>
</evidence>